<reference evidence="1" key="1">
    <citation type="journal article" date="2014" name="Front. Microbiol.">
        <title>High frequency of phylogenetically diverse reductive dehalogenase-homologous genes in deep subseafloor sedimentary metagenomes.</title>
        <authorList>
            <person name="Kawai M."/>
            <person name="Futagami T."/>
            <person name="Toyoda A."/>
            <person name="Takaki Y."/>
            <person name="Nishi S."/>
            <person name="Hori S."/>
            <person name="Arai W."/>
            <person name="Tsubouchi T."/>
            <person name="Morono Y."/>
            <person name="Uchiyama I."/>
            <person name="Ito T."/>
            <person name="Fujiyama A."/>
            <person name="Inagaki F."/>
            <person name="Takami H."/>
        </authorList>
    </citation>
    <scope>NUCLEOTIDE SEQUENCE</scope>
    <source>
        <strain evidence="1">Expedition CK06-06</strain>
    </source>
</reference>
<evidence type="ECO:0000313" key="1">
    <source>
        <dbReference type="EMBL" id="GAH71403.1"/>
    </source>
</evidence>
<comment type="caution">
    <text evidence="1">The sequence shown here is derived from an EMBL/GenBank/DDBJ whole genome shotgun (WGS) entry which is preliminary data.</text>
</comment>
<accession>X1JNN6</accession>
<sequence>LFVITKQIMVPIIEIGNKTLYNFYSRDLQQLLAKIRNLYFNIDLIDDEEYHRLQKTDWRELIEEFIALIIEITVEINHLRDLVNNEKENDLYEVNDIELHPAQELVNKIYIELHGLKNLLKNQVLRKYEKCQTQVLGDFFSIEENKEIKELIDYENRIDLIDFVGKSNRIKIKHKLKQEIANLKKDLKEFIIKAKKDNIPSKKVNSKTKSKEVVPRNPPKLVSKISKVNKKLYTKKKRKFVKTKVREKTLNFYHKYKR</sequence>
<organism evidence="1">
    <name type="scientific">marine sediment metagenome</name>
    <dbReference type="NCBI Taxonomy" id="412755"/>
    <lineage>
        <taxon>unclassified sequences</taxon>
        <taxon>metagenomes</taxon>
        <taxon>ecological metagenomes</taxon>
    </lineage>
</organism>
<proteinExistence type="predicted"/>
<name>X1JNN6_9ZZZZ</name>
<dbReference type="EMBL" id="BARU01033786">
    <property type="protein sequence ID" value="GAH71403.1"/>
    <property type="molecule type" value="Genomic_DNA"/>
</dbReference>
<feature type="non-terminal residue" evidence="1">
    <location>
        <position position="258"/>
    </location>
</feature>
<feature type="non-terminal residue" evidence="1">
    <location>
        <position position="1"/>
    </location>
</feature>
<protein>
    <submittedName>
        <fullName evidence="1">Uncharacterized protein</fullName>
    </submittedName>
</protein>
<gene>
    <name evidence="1" type="ORF">S03H2_53104</name>
</gene>
<dbReference type="AlphaFoldDB" id="X1JNN6"/>